<dbReference type="OrthoDB" id="207378at2759"/>
<keyword evidence="3" id="KW-1185">Reference proteome</keyword>
<dbReference type="AlphaFoldDB" id="A0A183EZU3"/>
<dbReference type="Proteomes" id="UP000271098">
    <property type="component" value="Unassembled WGS sequence"/>
</dbReference>
<evidence type="ECO:0000256" key="1">
    <source>
        <dbReference type="SAM" id="Phobius"/>
    </source>
</evidence>
<evidence type="ECO:0000313" key="3">
    <source>
        <dbReference type="Proteomes" id="UP000271098"/>
    </source>
</evidence>
<evidence type="ECO:0000313" key="2">
    <source>
        <dbReference type="EMBL" id="VDN45624.1"/>
    </source>
</evidence>
<protein>
    <submittedName>
        <fullName evidence="4">PhoLip_ATPase_N domain-containing protein</fullName>
    </submittedName>
</protein>
<dbReference type="EMBL" id="UYRT01111308">
    <property type="protein sequence ID" value="VDN45624.1"/>
    <property type="molecule type" value="Genomic_DNA"/>
</dbReference>
<reference evidence="2 3" key="2">
    <citation type="submission" date="2018-11" db="EMBL/GenBank/DDBJ databases">
        <authorList>
            <consortium name="Pathogen Informatics"/>
        </authorList>
    </citation>
    <scope>NUCLEOTIDE SEQUENCE [LARGE SCALE GENOMIC DNA]</scope>
</reference>
<evidence type="ECO:0000313" key="4">
    <source>
        <dbReference type="WBParaSite" id="GPUH_0002651401-mRNA-1"/>
    </source>
</evidence>
<keyword evidence="1" id="KW-0472">Membrane</keyword>
<reference evidence="4" key="1">
    <citation type="submission" date="2016-06" db="UniProtKB">
        <authorList>
            <consortium name="WormBaseParasite"/>
        </authorList>
    </citation>
    <scope>IDENTIFICATION</scope>
</reference>
<dbReference type="InterPro" id="IPR052728">
    <property type="entry name" value="O2_lipid_transport_reg"/>
</dbReference>
<keyword evidence="1" id="KW-1133">Transmembrane helix</keyword>
<gene>
    <name evidence="2" type="ORF">GPUH_LOCUS26484</name>
</gene>
<keyword evidence="1" id="KW-0812">Transmembrane</keyword>
<dbReference type="WBParaSite" id="GPUH_0002651401-mRNA-1">
    <property type="protein sequence ID" value="GPUH_0002651401-mRNA-1"/>
    <property type="gene ID" value="GPUH_0002651401"/>
</dbReference>
<name>A0A183EZU3_9BILA</name>
<dbReference type="PANTHER" id="PTHR11161:SF70">
    <property type="entry name" value="ACYLTRANSFERASE 3 DOMAIN-CONTAINING PROTEIN"/>
    <property type="match status" value="1"/>
</dbReference>
<organism evidence="4">
    <name type="scientific">Gongylonema pulchrum</name>
    <dbReference type="NCBI Taxonomy" id="637853"/>
    <lineage>
        <taxon>Eukaryota</taxon>
        <taxon>Metazoa</taxon>
        <taxon>Ecdysozoa</taxon>
        <taxon>Nematoda</taxon>
        <taxon>Chromadorea</taxon>
        <taxon>Rhabditida</taxon>
        <taxon>Spirurina</taxon>
        <taxon>Spiruromorpha</taxon>
        <taxon>Spiruroidea</taxon>
        <taxon>Gongylonematidae</taxon>
        <taxon>Gongylonema</taxon>
    </lineage>
</organism>
<proteinExistence type="predicted"/>
<accession>A0A183EZU3</accession>
<feature type="transmembrane region" description="Helical" evidence="1">
    <location>
        <begin position="83"/>
        <end position="105"/>
    </location>
</feature>
<sequence length="144" mass="16202">MAKEAIVKRGRRCGVAEKRLRTWTGGNLNETGAVSVAVDLNEQCFTHKTKSVPLQVYLVHLVYLLSVYDTGPFPIVYRGKYQFIYYCLLQLLISYFFGLFPAFVAEFPAINLEKLLLSSDKSAKPVASTEMKITGSLNNANEER</sequence>
<dbReference type="PANTHER" id="PTHR11161">
    <property type="entry name" value="O-ACYLTRANSFERASE"/>
    <property type="match status" value="1"/>
</dbReference>